<proteinExistence type="predicted"/>
<evidence type="ECO:0000313" key="2">
    <source>
        <dbReference type="Proteomes" id="UP001589865"/>
    </source>
</evidence>
<dbReference type="CDD" id="cd12952">
    <property type="entry name" value="MMP_ACEL2062"/>
    <property type="match status" value="1"/>
</dbReference>
<dbReference type="InterPro" id="IPR010428">
    <property type="entry name" value="Zincin_1"/>
</dbReference>
<accession>A0ABV6JTF3</accession>
<dbReference type="RefSeq" id="WP_377044767.1">
    <property type="nucleotide sequence ID" value="NZ_JBHLUN010000008.1"/>
</dbReference>
<dbReference type="InterPro" id="IPR038555">
    <property type="entry name" value="Zincin_1_sf"/>
</dbReference>
<dbReference type="Gene3D" id="3.30.2010.20">
    <property type="match status" value="1"/>
</dbReference>
<comment type="caution">
    <text evidence="1">The sequence shown here is derived from an EMBL/GenBank/DDBJ whole genome shotgun (WGS) entry which is preliminary data.</text>
</comment>
<dbReference type="Proteomes" id="UP001589865">
    <property type="component" value="Unassembled WGS sequence"/>
</dbReference>
<organism evidence="1 2">
    <name type="scientific">Roseomonas elaeocarpi</name>
    <dbReference type="NCBI Taxonomy" id="907779"/>
    <lineage>
        <taxon>Bacteria</taxon>
        <taxon>Pseudomonadati</taxon>
        <taxon>Pseudomonadota</taxon>
        <taxon>Alphaproteobacteria</taxon>
        <taxon>Acetobacterales</taxon>
        <taxon>Roseomonadaceae</taxon>
        <taxon>Roseomonas</taxon>
    </lineage>
</organism>
<dbReference type="SUPFAM" id="SSF55486">
    <property type="entry name" value="Metalloproteases ('zincins'), catalytic domain"/>
    <property type="match status" value="1"/>
</dbReference>
<keyword evidence="2" id="KW-1185">Reference proteome</keyword>
<dbReference type="EMBL" id="JBHLUN010000008">
    <property type="protein sequence ID" value="MFC0409014.1"/>
    <property type="molecule type" value="Genomic_DNA"/>
</dbReference>
<dbReference type="Pfam" id="PF06262">
    <property type="entry name" value="Zincin_1"/>
    <property type="match status" value="1"/>
</dbReference>
<name>A0ABV6JTF3_9PROT</name>
<protein>
    <submittedName>
        <fullName evidence="1">Metallopeptidase family protein</fullName>
    </submittedName>
</protein>
<reference evidence="1 2" key="1">
    <citation type="submission" date="2024-09" db="EMBL/GenBank/DDBJ databases">
        <authorList>
            <person name="Sun Q."/>
            <person name="Mori K."/>
        </authorList>
    </citation>
    <scope>NUCLEOTIDE SEQUENCE [LARGE SCALE GENOMIC DNA]</scope>
    <source>
        <strain evidence="1 2">TBRC 5777</strain>
    </source>
</reference>
<gene>
    <name evidence="1" type="ORF">ACFFGY_12190</name>
</gene>
<evidence type="ECO:0000313" key="1">
    <source>
        <dbReference type="EMBL" id="MFC0409014.1"/>
    </source>
</evidence>
<sequence>MHHTTPPSVDDIASLAEAALGALPLELRTSVRGIAILVEEVPEDEVLEEMGLDHPWELTGLYRGVPLTERSVTDLPRGPDTIVLFRESILVEWIETGEDLFRLVRNVIIHEVGHHFGFSDTEIARLEEEGDDAAP</sequence>